<comment type="caution">
    <text evidence="3">The sequence shown here is derived from an EMBL/GenBank/DDBJ whole genome shotgun (WGS) entry which is preliminary data.</text>
</comment>
<evidence type="ECO:0008006" key="5">
    <source>
        <dbReference type="Google" id="ProtNLM"/>
    </source>
</evidence>
<reference evidence="3" key="2">
    <citation type="submission" date="2021-08" db="EMBL/GenBank/DDBJ databases">
        <authorList>
            <person name="Tani A."/>
            <person name="Ola A."/>
            <person name="Ogura Y."/>
            <person name="Katsura K."/>
            <person name="Hayashi T."/>
        </authorList>
    </citation>
    <scope>NUCLEOTIDE SEQUENCE</scope>
    <source>
        <strain evidence="3">DSM 23632</strain>
    </source>
</reference>
<dbReference type="EMBL" id="BPRB01000010">
    <property type="protein sequence ID" value="GJE58112.1"/>
    <property type="molecule type" value="Genomic_DNA"/>
</dbReference>
<keyword evidence="4" id="KW-1185">Reference proteome</keyword>
<evidence type="ECO:0000256" key="1">
    <source>
        <dbReference type="SAM" id="MobiDB-lite"/>
    </source>
</evidence>
<accession>A0ABQ4TTN3</accession>
<dbReference type="Proteomes" id="UP001055057">
    <property type="component" value="Unassembled WGS sequence"/>
</dbReference>
<gene>
    <name evidence="3" type="ORF">MPOCJGCO_0190</name>
</gene>
<protein>
    <recommendedName>
        <fullName evidence="5">DUF2946 domain-containing protein</fullName>
    </recommendedName>
</protein>
<feature type="compositionally biased region" description="Pro residues" evidence="1">
    <location>
        <begin position="111"/>
        <end position="121"/>
    </location>
</feature>
<proteinExistence type="predicted"/>
<name>A0ABQ4TTN3_9HYPH</name>
<evidence type="ECO:0000256" key="2">
    <source>
        <dbReference type="SAM" id="SignalP"/>
    </source>
</evidence>
<evidence type="ECO:0000313" key="3">
    <source>
        <dbReference type="EMBL" id="GJE58112.1"/>
    </source>
</evidence>
<feature type="region of interest" description="Disordered" evidence="1">
    <location>
        <begin position="85"/>
        <end position="121"/>
    </location>
</feature>
<dbReference type="RefSeq" id="WP_238180747.1">
    <property type="nucleotide sequence ID" value="NZ_BPRB01000010.1"/>
</dbReference>
<reference evidence="3" key="1">
    <citation type="journal article" date="2021" name="Front. Microbiol.">
        <title>Comprehensive Comparative Genomics and Phenotyping of Methylobacterium Species.</title>
        <authorList>
            <person name="Alessa O."/>
            <person name="Ogura Y."/>
            <person name="Fujitani Y."/>
            <person name="Takami H."/>
            <person name="Hayashi T."/>
            <person name="Sahin N."/>
            <person name="Tani A."/>
        </authorList>
    </citation>
    <scope>NUCLEOTIDE SEQUENCE</scope>
    <source>
        <strain evidence="3">DSM 23632</strain>
    </source>
</reference>
<feature type="signal peptide" evidence="2">
    <location>
        <begin position="1"/>
        <end position="45"/>
    </location>
</feature>
<organism evidence="3 4">
    <name type="scientific">Methylobacterium trifolii</name>
    <dbReference type="NCBI Taxonomy" id="1003092"/>
    <lineage>
        <taxon>Bacteria</taxon>
        <taxon>Pseudomonadati</taxon>
        <taxon>Pseudomonadota</taxon>
        <taxon>Alphaproteobacteria</taxon>
        <taxon>Hyphomicrobiales</taxon>
        <taxon>Methylobacteriaceae</taxon>
        <taxon>Methylobacterium</taxon>
    </lineage>
</organism>
<evidence type="ECO:0000313" key="4">
    <source>
        <dbReference type="Proteomes" id="UP001055057"/>
    </source>
</evidence>
<feature type="chain" id="PRO_5046732097" description="DUF2946 domain-containing protein" evidence="2">
    <location>
        <begin position="46"/>
        <end position="121"/>
    </location>
</feature>
<sequence length="121" mass="12383">MTGRTSPPASKGARPAARARWRLAARLLSLLAILVLAATSFEAHACPSHLTGVQAALEMPDAGPGEQGCTVHHCAQCGCHQAVTAETEAASPVPGDQSGFSVTTLSGPARPQSPPRKPPRA</sequence>
<keyword evidence="2" id="KW-0732">Signal</keyword>